<evidence type="ECO:0000259" key="5">
    <source>
        <dbReference type="Pfam" id="PF04198"/>
    </source>
</evidence>
<evidence type="ECO:0000313" key="6">
    <source>
        <dbReference type="EMBL" id="KAB2763007.1"/>
    </source>
</evidence>
<dbReference type="AlphaFoldDB" id="A0A011SUA9"/>
<dbReference type="EMBL" id="JACZKO010000034">
    <property type="protein sequence ID" value="MBE0561562.1"/>
    <property type="molecule type" value="Genomic_DNA"/>
</dbReference>
<dbReference type="SUPFAM" id="SSF100950">
    <property type="entry name" value="NagB/RpiA/CoA transferase-like"/>
    <property type="match status" value="1"/>
</dbReference>
<dbReference type="GO" id="GO:0030246">
    <property type="term" value="F:carbohydrate binding"/>
    <property type="evidence" value="ECO:0007669"/>
    <property type="project" value="InterPro"/>
</dbReference>
<reference evidence="8" key="2">
    <citation type="submission" date="2020-09" db="EMBL/GenBank/DDBJ databases">
        <authorList>
            <person name="Dalcin Martins P."/>
        </authorList>
    </citation>
    <scope>NUCLEOTIDE SEQUENCE</scope>
    <source>
        <strain evidence="8">MAG47</strain>
    </source>
</reference>
<keyword evidence="4" id="KW-0804">Transcription</keyword>
<dbReference type="GeneID" id="61315529"/>
<dbReference type="Proteomes" id="UP000481876">
    <property type="component" value="Unassembled WGS sequence"/>
</dbReference>
<sequence>MKKAGKKTQKNPETADLIIGSEGVAAENRTSRLRTRAAWMYYVEQMTQNDIAEALGVGRVTIVRLLADARARNEVKITIEGKLASLTALEVELEKTFGLERAIVAPLSSSDIDPIPPISAATGAYLSEKVQHGMTIGVGWGRTLSSTLQHIGARPLNDLKVISLLGGIVQPRRSNPPEFAWQFAQIFQGEGYLIPAPALVDSKETRIALIERCGLNTVLDMAEELDMVLLSVGDIQTASSTSYRVGLIDEEQKLSLIANGAVGDVLFHFYDKNGKIVDDPVHDRVMSAKIESLQKTPQRILTSGGKEKIAALLGAIELLKPTVLITDEESATQMLKDRAQSE</sequence>
<dbReference type="InterPro" id="IPR051054">
    <property type="entry name" value="SorC_transcr_regulators"/>
</dbReference>
<dbReference type="PANTHER" id="PTHR34294">
    <property type="entry name" value="TRANSCRIPTIONAL REGULATOR-RELATED"/>
    <property type="match status" value="1"/>
</dbReference>
<dbReference type="InterPro" id="IPR036388">
    <property type="entry name" value="WH-like_DNA-bd_sf"/>
</dbReference>
<proteinExistence type="inferred from homology"/>
<keyword evidence="3" id="KW-0238">DNA-binding</keyword>
<dbReference type="GO" id="GO:0003677">
    <property type="term" value="F:DNA binding"/>
    <property type="evidence" value="ECO:0007669"/>
    <property type="project" value="UniProtKB-KW"/>
</dbReference>
<dbReference type="Proteomes" id="UP000441102">
    <property type="component" value="Unassembled WGS sequence"/>
</dbReference>
<protein>
    <submittedName>
        <fullName evidence="8">Sugar-binding transcriptional regulator</fullName>
    </submittedName>
</protein>
<reference evidence="8" key="3">
    <citation type="submission" date="2020-10" db="EMBL/GenBank/DDBJ databases">
        <title>Enrichment of novel Verrucomicrobia, Bacteroidetes and Krumholzibacteria in an oxygen-limited, methane- and iron-fed bioreactor inoculated with Bothnian Sea sediments.</title>
        <authorList>
            <person name="Martins P.D."/>
            <person name="de Jong A."/>
            <person name="Lenstra W.K."/>
            <person name="van Helmond N.A.G.M."/>
            <person name="Slomp C.P."/>
            <person name="Jetten M.S.M."/>
            <person name="Welte C.U."/>
            <person name="Rasigraf O."/>
        </authorList>
    </citation>
    <scope>NUCLEOTIDE SEQUENCE</scope>
    <source>
        <strain evidence="8">MAG47</strain>
    </source>
</reference>
<keyword evidence="2" id="KW-0805">Transcription regulation</keyword>
<reference evidence="9 10" key="1">
    <citation type="submission" date="2019-09" db="EMBL/GenBank/DDBJ databases">
        <title>Taxonomic organization of the family Brucellaceae based on a phylogenomic approach.</title>
        <authorList>
            <person name="Leclercq S."/>
            <person name="Cloeckaert A."/>
            <person name="Zygmunt M.S."/>
        </authorList>
    </citation>
    <scope>NUCLEOTIDE SEQUENCE [LARGE SCALE GENOMIC DNA]</scope>
    <source>
        <strain evidence="7 9">CCUG 34461</strain>
        <strain evidence="6 10">LMG 3313</strain>
    </source>
</reference>
<evidence type="ECO:0000313" key="10">
    <source>
        <dbReference type="Proteomes" id="UP000481876"/>
    </source>
</evidence>
<dbReference type="EMBL" id="WBWX01000003">
    <property type="protein sequence ID" value="KAB2798769.1"/>
    <property type="molecule type" value="Genomic_DNA"/>
</dbReference>
<dbReference type="Proteomes" id="UP000642265">
    <property type="component" value="Unassembled WGS sequence"/>
</dbReference>
<dbReference type="RefSeq" id="WP_010659294.1">
    <property type="nucleotide sequence ID" value="NZ_CP044971.1"/>
</dbReference>
<organism evidence="8 11">
    <name type="scientific">Brucella anthropi</name>
    <name type="common">Ochrobactrum anthropi</name>
    <dbReference type="NCBI Taxonomy" id="529"/>
    <lineage>
        <taxon>Bacteria</taxon>
        <taxon>Pseudomonadati</taxon>
        <taxon>Pseudomonadota</taxon>
        <taxon>Alphaproteobacteria</taxon>
        <taxon>Hyphomicrobiales</taxon>
        <taxon>Brucellaceae</taxon>
        <taxon>Brucella/Ochrobactrum group</taxon>
        <taxon>Brucella</taxon>
    </lineage>
</organism>
<evidence type="ECO:0000256" key="4">
    <source>
        <dbReference type="ARBA" id="ARBA00023163"/>
    </source>
</evidence>
<comment type="similarity">
    <text evidence="1">Belongs to the SorC transcriptional regulatory family.</text>
</comment>
<dbReference type="InterPro" id="IPR007324">
    <property type="entry name" value="Sugar-bd_dom_put"/>
</dbReference>
<dbReference type="Gene3D" id="1.10.10.10">
    <property type="entry name" value="Winged helix-like DNA-binding domain superfamily/Winged helix DNA-binding domain"/>
    <property type="match status" value="1"/>
</dbReference>
<evidence type="ECO:0000256" key="1">
    <source>
        <dbReference type="ARBA" id="ARBA00010466"/>
    </source>
</evidence>
<evidence type="ECO:0000313" key="11">
    <source>
        <dbReference type="Proteomes" id="UP000642265"/>
    </source>
</evidence>
<feature type="domain" description="Sugar-binding" evidence="5">
    <location>
        <begin position="85"/>
        <end position="336"/>
    </location>
</feature>
<dbReference type="InterPro" id="IPR037171">
    <property type="entry name" value="NagB/RpiA_transferase-like"/>
</dbReference>
<gene>
    <name evidence="6" type="ORF">F9L04_22145</name>
    <name evidence="7" type="ORF">F9L06_09125</name>
    <name evidence="8" type="ORF">IH622_12230</name>
</gene>
<evidence type="ECO:0000313" key="9">
    <source>
        <dbReference type="Proteomes" id="UP000441102"/>
    </source>
</evidence>
<dbReference type="Pfam" id="PF04198">
    <property type="entry name" value="Sugar-bind"/>
    <property type="match status" value="1"/>
</dbReference>
<dbReference type="EMBL" id="WBWS01000029">
    <property type="protein sequence ID" value="KAB2763007.1"/>
    <property type="molecule type" value="Genomic_DNA"/>
</dbReference>
<name>A0A011SUA9_BRUAN</name>
<evidence type="ECO:0000256" key="2">
    <source>
        <dbReference type="ARBA" id="ARBA00023015"/>
    </source>
</evidence>
<evidence type="ECO:0000313" key="7">
    <source>
        <dbReference type="EMBL" id="KAB2798769.1"/>
    </source>
</evidence>
<accession>A0A011SUA9</accession>
<dbReference type="PANTHER" id="PTHR34294:SF1">
    <property type="entry name" value="TRANSCRIPTIONAL REGULATOR LSRR"/>
    <property type="match status" value="1"/>
</dbReference>
<evidence type="ECO:0000313" key="8">
    <source>
        <dbReference type="EMBL" id="MBE0561562.1"/>
    </source>
</evidence>
<dbReference type="Gene3D" id="3.40.50.1360">
    <property type="match status" value="1"/>
</dbReference>
<evidence type="ECO:0000256" key="3">
    <source>
        <dbReference type="ARBA" id="ARBA00023125"/>
    </source>
</evidence>
<comment type="caution">
    <text evidence="8">The sequence shown here is derived from an EMBL/GenBank/DDBJ whole genome shotgun (WGS) entry which is preliminary data.</text>
</comment>